<evidence type="ECO:0000313" key="2">
    <source>
        <dbReference type="EMBL" id="SCL29246.1"/>
    </source>
</evidence>
<keyword evidence="2" id="KW-0413">Isomerase</keyword>
<dbReference type="PANTHER" id="PTHR12110:SF41">
    <property type="entry name" value="INOSOSE DEHYDRATASE"/>
    <property type="match status" value="1"/>
</dbReference>
<dbReference type="InterPro" id="IPR013022">
    <property type="entry name" value="Xyl_isomerase-like_TIM-brl"/>
</dbReference>
<organism evidence="2 3">
    <name type="scientific">Micromonospora nigra</name>
    <dbReference type="NCBI Taxonomy" id="145857"/>
    <lineage>
        <taxon>Bacteria</taxon>
        <taxon>Bacillati</taxon>
        <taxon>Actinomycetota</taxon>
        <taxon>Actinomycetes</taxon>
        <taxon>Micromonosporales</taxon>
        <taxon>Micromonosporaceae</taxon>
        <taxon>Micromonospora</taxon>
    </lineage>
</organism>
<dbReference type="Pfam" id="PF01261">
    <property type="entry name" value="AP_endonuc_2"/>
    <property type="match status" value="1"/>
</dbReference>
<feature type="domain" description="Xylose isomerase-like TIM barrel" evidence="1">
    <location>
        <begin position="22"/>
        <end position="159"/>
    </location>
</feature>
<proteinExistence type="predicted"/>
<gene>
    <name evidence="2" type="ORF">GA0070616_3849</name>
</gene>
<dbReference type="OrthoDB" id="9815124at2"/>
<sequence>MTLRPGLVSVTFRQLTPAEVVALAQPAGLRGIEWGGDVHVPAGDDEAARRVAALTAGAGLETAAYGSYYRLGHSAAEGLSPESVVRTAELLGAPVVRVWAGRRPSSEADAAYRASVVEDARRIADLAGAVGLTIAFEYHRDTLTDTRESTARLLEAVADLPIRTLWQPQPERDRAENLADLRAVLPYLANLHVFAWTPQRRRLPLRCRYSDWAAYLAVARTAPGQRYAMLEFLVDDDPDLLGAEAATLRRLLADA</sequence>
<dbReference type="SUPFAM" id="SSF51658">
    <property type="entry name" value="Xylose isomerase-like"/>
    <property type="match status" value="1"/>
</dbReference>
<dbReference type="RefSeq" id="WP_091091115.1">
    <property type="nucleotide sequence ID" value="NZ_FMHT01000003.1"/>
</dbReference>
<dbReference type="EMBL" id="FMHT01000003">
    <property type="protein sequence ID" value="SCL29246.1"/>
    <property type="molecule type" value="Genomic_DNA"/>
</dbReference>
<dbReference type="Gene3D" id="3.20.20.150">
    <property type="entry name" value="Divalent-metal-dependent TIM barrel enzymes"/>
    <property type="match status" value="1"/>
</dbReference>
<keyword evidence="3" id="KW-1185">Reference proteome</keyword>
<dbReference type="InterPro" id="IPR036237">
    <property type="entry name" value="Xyl_isomerase-like_sf"/>
</dbReference>
<dbReference type="PANTHER" id="PTHR12110">
    <property type="entry name" value="HYDROXYPYRUVATE ISOMERASE"/>
    <property type="match status" value="1"/>
</dbReference>
<dbReference type="STRING" id="145857.GA0070616_3849"/>
<protein>
    <submittedName>
        <fullName evidence="2">Sugar phosphate isomerase/epimerase</fullName>
    </submittedName>
</protein>
<dbReference type="GO" id="GO:0016853">
    <property type="term" value="F:isomerase activity"/>
    <property type="evidence" value="ECO:0007669"/>
    <property type="project" value="UniProtKB-KW"/>
</dbReference>
<reference evidence="2 3" key="1">
    <citation type="submission" date="2016-06" db="EMBL/GenBank/DDBJ databases">
        <authorList>
            <person name="Kjaerup R.B."/>
            <person name="Dalgaard T.S."/>
            <person name="Juul-Madsen H.R."/>
        </authorList>
    </citation>
    <scope>NUCLEOTIDE SEQUENCE [LARGE SCALE GENOMIC DNA]</scope>
    <source>
        <strain evidence="2 3">DSM 43818</strain>
    </source>
</reference>
<dbReference type="InterPro" id="IPR050312">
    <property type="entry name" value="IolE/XylAMocC-like"/>
</dbReference>
<name>A0A1C6SID4_9ACTN</name>
<dbReference type="Proteomes" id="UP000199699">
    <property type="component" value="Unassembled WGS sequence"/>
</dbReference>
<accession>A0A1C6SID4</accession>
<evidence type="ECO:0000259" key="1">
    <source>
        <dbReference type="Pfam" id="PF01261"/>
    </source>
</evidence>
<evidence type="ECO:0000313" key="3">
    <source>
        <dbReference type="Proteomes" id="UP000199699"/>
    </source>
</evidence>
<dbReference type="AlphaFoldDB" id="A0A1C6SID4"/>